<dbReference type="Pfam" id="PF07715">
    <property type="entry name" value="Plug"/>
    <property type="match status" value="1"/>
</dbReference>
<dbReference type="InterPro" id="IPR001599">
    <property type="entry name" value="Macroglobln_a2"/>
</dbReference>
<dbReference type="Gene3D" id="1.50.10.20">
    <property type="match status" value="1"/>
</dbReference>
<feature type="domain" description="Alpha-2-macroglobulin" evidence="2">
    <location>
        <begin position="1351"/>
        <end position="1440"/>
    </location>
</feature>
<comment type="subcellular location">
    <subcellularLocation>
        <location evidence="1">Cell outer membrane</location>
        <topology evidence="1">Multi-pass membrane protein</topology>
    </subcellularLocation>
</comment>
<comment type="similarity">
    <text evidence="1">Belongs to the TonB-dependent receptor family.</text>
</comment>
<keyword evidence="1" id="KW-0813">Transport</keyword>
<dbReference type="PANTHER" id="PTHR40094:SF1">
    <property type="entry name" value="UBIQUITIN DOMAIN-CONTAINING PROTEIN"/>
    <property type="match status" value="1"/>
</dbReference>
<keyword evidence="1" id="KW-1134">Transmembrane beta strand</keyword>
<evidence type="ECO:0000259" key="2">
    <source>
        <dbReference type="SMART" id="SM01360"/>
    </source>
</evidence>
<proteinExistence type="inferred from homology"/>
<reference evidence="4" key="1">
    <citation type="journal article" date="2019" name="Int. J. Syst. Evol. Microbiol.">
        <title>The Global Catalogue of Microorganisms (GCM) 10K type strain sequencing project: providing services to taxonomists for standard genome sequencing and annotation.</title>
        <authorList>
            <consortium name="The Broad Institute Genomics Platform"/>
            <consortium name="The Broad Institute Genome Sequencing Center for Infectious Disease"/>
            <person name="Wu L."/>
            <person name="Ma J."/>
        </authorList>
    </citation>
    <scope>NUCLEOTIDE SEQUENCE [LARGE SCALE GENOMIC DNA]</scope>
    <source>
        <strain evidence="4">CGMCC 1.10832</strain>
    </source>
</reference>
<keyword evidence="4" id="KW-1185">Reference proteome</keyword>
<evidence type="ECO:0000313" key="4">
    <source>
        <dbReference type="Proteomes" id="UP000636010"/>
    </source>
</evidence>
<comment type="caution">
    <text evidence="3">The sequence shown here is derived from an EMBL/GenBank/DDBJ whole genome shotgun (WGS) entry which is preliminary data.</text>
</comment>
<dbReference type="InterPro" id="IPR008969">
    <property type="entry name" value="CarboxyPept-like_regulatory"/>
</dbReference>
<dbReference type="InterPro" id="IPR041246">
    <property type="entry name" value="Bact_MG10"/>
</dbReference>
<dbReference type="EMBL" id="BMEC01000016">
    <property type="protein sequence ID" value="GGC52149.1"/>
    <property type="molecule type" value="Genomic_DNA"/>
</dbReference>
<dbReference type="SUPFAM" id="SSF56935">
    <property type="entry name" value="Porins"/>
    <property type="match status" value="1"/>
</dbReference>
<evidence type="ECO:0000313" key="3">
    <source>
        <dbReference type="EMBL" id="GGC52149.1"/>
    </source>
</evidence>
<dbReference type="Gene3D" id="2.20.130.20">
    <property type="match status" value="1"/>
</dbReference>
<keyword evidence="1" id="KW-0472">Membrane</keyword>
<dbReference type="InterPro" id="IPR039426">
    <property type="entry name" value="TonB-dep_rcpt-like"/>
</dbReference>
<dbReference type="PANTHER" id="PTHR40094">
    <property type="entry name" value="ALPHA-2-MACROGLOBULIN HOMOLOG"/>
    <property type="match status" value="1"/>
</dbReference>
<dbReference type="Gene3D" id="2.60.40.1120">
    <property type="entry name" value="Carboxypeptidase-like, regulatory domain"/>
    <property type="match status" value="1"/>
</dbReference>
<sequence>MSKFYKVSGYFLFWLFFITQLNVVGQGLLQSRKSSFFTYIYKINNEQAQKIYKNSHWKFDSTFLHTKIDSFPTDKNYQKPLSEGHYLKIYSEGNQQNISITSIQNFEVFILNNNTDFQIQVYGLQGDLIPDAEVNIGSRRVEFNKQDSVYIIRKANSKGLLRVKVNDFSAFYNLERRYNNPWSKRAFRKVVYGTPLKYVWKPVKFTIYIPIDGVKSLVRWWPQGTIYQIKEFFVRAYHNTACIFDEYYCDYYGYRNEDKHTGYMVFNKPKYLPGDTVRLKAFVVKENGKPIQKRLIASIYHKGKDIKLATIYPYRKGAYETDFILHDSLDLQLDRDYRVKLESDDEKVYISSYFKYEEYELKSIKLNLRSEKQAHYKGDSVTLFAKGTNENDLNLLDGRLEILVTPLEIEEFFHSDLFVPDTLLYIEKPLDPQKETEIILNDYQFPALNFEYNVNVKLITSDNEVLSKSQKFTYFYHKKDFKILLNTDSIKLWYEKNGVEDQKKVSVNRVDNFGNKTLVFEGQTPVLIPYNQYFSRYTIKSDSLEKSFDLSSQPSLIQCFSERNPDSLIIQVDNPRNLPFNYTLYKKNREIASGYTKELIYKRKTNSKKNYFISLQYLWGGEIVEEDYEIPLREKELNVDIIQPRIVYPGQKSKVELTITDSKGKPVENVDITAFSLTKKFGYRAPSLPYLGKERKHKELINLFNFNNSNFQLSSEKLLNYQQWKEKARLDSIEYYQFIYPENTIRKFTYTTSDSITQFSPFVFNEGAPEAIHVVYVDGKPVYFSWANHTNPYSFRIDSGFHQVKLRTQKKIFTIDSLYFNSGEKLIFSIDEKSNHERVSFIEAEPQLSNSERNFLYKYIFPYRNNFGERFAYIKQGKTVQLLNGASSTQRHQALAGPIVGDVTFHLMDSYSTDFQHEPYFEYDFAPKLLKMRSVSTTQYPRVLNSYELNKNLTDSVITEQELTKIWQSYLDAKRALKARYSYPNFTIKGAGRLLVEQENEKSKLTEQPINVLVFRYDDPEFIRVYPGRTTFFHDLEKGYHQLIFFYSDSKYHIEDSINIKVNGLNYYAYTKPETLKQDSFSIEINKIIEANLFKEAPYNEAKNEISLAYRERFKYSGAGEIVGGYVYDENTEEPLPRVNVLIKGTTFGTNTDLEGYYSLKVPYGYTTLQFSFIGMVSQEKEISGNTVNIGLQADVQQLSEVVVTGYGIVQRSSLTASVPNINFANGLQGKVAGVAISSESPGGSVEIKIRGEATQSFEGTPLYIINGMVYTGDIAELDPNIIKGIEVLKGESATAIYGAQAANGVVIIDTEEGAFKKTLSLSSKGADYDEAFFESASQASTIRNDFSDYAFWQPALKTDKNGKTSFEVVFPDDVTEWETFYLAMNSKKQSGQTKSFIKSYKPLMAQLAVPRFLIENDTAIAIGKVLNYSSDSLKIKSQFEINDQVQFNNSRILKNSILDSLKIIAPADSITLKYFMEKEDGYFDGEEKHIPIFPAGLEETEGAFYSLENDTTFSLNFNPDLGEVNLYARADLLEIIKDEISHVLRYEYYCNEQIASKLKALLVEKSLIEFQEQKFDNEREIKRLIRLLHKNQTSRGLWGWWENSGFNEWISLHALEAMVFAEKQGYETKIDKDQITQQMVWELENEPDFEKSIRILRILQLLDAKVAYSSYINSLEERRNKSLSAMLSLTRLKQLCQLDYDVDTLLTYQKSTLFGNVYFENDSLEDDLITNDLPNTLLAYQILQTDSGNYQKQLQKMRGYFLEKRNNGYWRNTYESAKVIETILPDLLNGEKEFSKPSITLSGDINQTVNEFPFEMKLQPDVNITLSKSGDFPVYFTSYQRFWNSTPVSKKGDFTISSQFEGGINRLTAGQEIKLLVNVKVKKDAEYVMINIPIPGSCSYAEKPNNLRGEAHREYFKNKTSIFIERLPKGDYTYEVNLMPRYSGTYTLNPAKIELMYFPTFNANNEIKKVEVK</sequence>
<dbReference type="RefSeq" id="WP_188467325.1">
    <property type="nucleotide sequence ID" value="NZ_BAABHU010000016.1"/>
</dbReference>
<dbReference type="InterPro" id="IPR012910">
    <property type="entry name" value="Plug_dom"/>
</dbReference>
<dbReference type="SMART" id="SM01360">
    <property type="entry name" value="A2M"/>
    <property type="match status" value="1"/>
</dbReference>
<dbReference type="Pfam" id="PF00207">
    <property type="entry name" value="A2M"/>
    <property type="match status" value="1"/>
</dbReference>
<accession>A0ABQ1N6C5</accession>
<protein>
    <recommendedName>
        <fullName evidence="2">Alpha-2-macroglobulin domain-containing protein</fullName>
    </recommendedName>
</protein>
<organism evidence="3 4">
    <name type="scientific">Marivirga lumbricoides</name>
    <dbReference type="NCBI Taxonomy" id="1046115"/>
    <lineage>
        <taxon>Bacteria</taxon>
        <taxon>Pseudomonadati</taxon>
        <taxon>Bacteroidota</taxon>
        <taxon>Cytophagia</taxon>
        <taxon>Cytophagales</taxon>
        <taxon>Marivirgaceae</taxon>
        <taxon>Marivirga</taxon>
    </lineage>
</organism>
<gene>
    <name evidence="3" type="ORF">GCM10011506_42240</name>
</gene>
<evidence type="ECO:0000256" key="1">
    <source>
        <dbReference type="PROSITE-ProRule" id="PRU01360"/>
    </source>
</evidence>
<dbReference type="Proteomes" id="UP000636010">
    <property type="component" value="Unassembled WGS sequence"/>
</dbReference>
<dbReference type="Pfam" id="PF13715">
    <property type="entry name" value="CarbopepD_reg_2"/>
    <property type="match status" value="1"/>
</dbReference>
<keyword evidence="1" id="KW-0812">Transmembrane</keyword>
<dbReference type="Gene3D" id="2.60.40.1930">
    <property type="match status" value="1"/>
</dbReference>
<dbReference type="Pfam" id="PF17973">
    <property type="entry name" value="bMG10"/>
    <property type="match status" value="1"/>
</dbReference>
<keyword evidence="1" id="KW-0998">Cell outer membrane</keyword>
<dbReference type="InterPro" id="IPR008930">
    <property type="entry name" value="Terpenoid_cyclase/PrenylTrfase"/>
</dbReference>
<dbReference type="InterPro" id="IPR037066">
    <property type="entry name" value="Plug_dom_sf"/>
</dbReference>
<dbReference type="SUPFAM" id="SSF49464">
    <property type="entry name" value="Carboxypeptidase regulatory domain-like"/>
    <property type="match status" value="1"/>
</dbReference>
<name>A0ABQ1N6C5_9BACT</name>
<dbReference type="PROSITE" id="PS52016">
    <property type="entry name" value="TONB_DEPENDENT_REC_3"/>
    <property type="match status" value="1"/>
</dbReference>
<dbReference type="InterPro" id="IPR051802">
    <property type="entry name" value="YfhM-like"/>
</dbReference>
<dbReference type="Gene3D" id="2.170.130.10">
    <property type="entry name" value="TonB-dependent receptor, plug domain"/>
    <property type="match status" value="1"/>
</dbReference>
<dbReference type="SUPFAM" id="SSF48239">
    <property type="entry name" value="Terpenoid cyclases/Protein prenyltransferases"/>
    <property type="match status" value="1"/>
</dbReference>